<keyword evidence="3" id="KW-0812">Transmembrane</keyword>
<evidence type="ECO:0000313" key="4">
    <source>
        <dbReference type="EMBL" id="KAL3417930.1"/>
    </source>
</evidence>
<dbReference type="Proteomes" id="UP001629113">
    <property type="component" value="Unassembled WGS sequence"/>
</dbReference>
<accession>A0ABR4P3N9</accession>
<evidence type="ECO:0000256" key="2">
    <source>
        <dbReference type="ARBA" id="ARBA00023239"/>
    </source>
</evidence>
<dbReference type="EMBL" id="JBFCZG010000010">
    <property type="protein sequence ID" value="KAL3417930.1"/>
    <property type="molecule type" value="Genomic_DNA"/>
</dbReference>
<feature type="transmembrane region" description="Helical" evidence="3">
    <location>
        <begin position="253"/>
        <end position="272"/>
    </location>
</feature>
<keyword evidence="3" id="KW-1133">Transmembrane helix</keyword>
<sequence>MASTTTVRSSKETGQHVFCGLQKLWDNSAADFKKEQIPIGFPSTSQSHLDNNTAALKSTVLYLAYGSNLSAETFIGTRGIKPLSATNVHVPSLDLTFDLAGIPYREPCFANSRWRKETSATDYHKDRWHKGMIGVVYEVTLKDYATIIATEGGGTSYEDVVVDCYAIEKGSKTVDPVPVTIPFKAHTLLCPTTEPEFAAGDRIQRPDPSYAQPSARYLKLITDGGEEHGLPSEYMAYLYDIRPYTITMTKQKIGAGIFLGFWFPIIMALLGLGKLLVDDKGILPDWFAQIMGSLFRLSWWSYDHLFKERFGDGERTIRDHDEELGAKTWRDEKRKLLGS</sequence>
<keyword evidence="2" id="KW-0456">Lyase</keyword>
<dbReference type="PANTHER" id="PTHR12935">
    <property type="entry name" value="GAMMA-GLUTAMYLCYCLOTRANSFERASE"/>
    <property type="match status" value="1"/>
</dbReference>
<keyword evidence="3" id="KW-0472">Membrane</keyword>
<dbReference type="PANTHER" id="PTHR12935:SF0">
    <property type="entry name" value="GAMMA-GLUTAMYLCYCLOTRANSFERASE"/>
    <property type="match status" value="1"/>
</dbReference>
<comment type="caution">
    <text evidence="4">The sequence shown here is derived from an EMBL/GenBank/DDBJ whole genome shotgun (WGS) entry which is preliminary data.</text>
</comment>
<keyword evidence="5" id="KW-1185">Reference proteome</keyword>
<gene>
    <name evidence="4" type="ORF">PVAG01_10940</name>
</gene>
<name>A0ABR4P3N9_9HELO</name>
<evidence type="ECO:0000313" key="5">
    <source>
        <dbReference type="Proteomes" id="UP001629113"/>
    </source>
</evidence>
<dbReference type="InterPro" id="IPR017939">
    <property type="entry name" value="G-Glutamylcylcotransferase"/>
</dbReference>
<proteinExistence type="predicted"/>
<protein>
    <recommendedName>
        <fullName evidence="1">gamma-glutamylcyclotransferase</fullName>
        <ecNumber evidence="1">4.3.2.9</ecNumber>
    </recommendedName>
</protein>
<reference evidence="4 5" key="1">
    <citation type="submission" date="2024-06" db="EMBL/GenBank/DDBJ databases">
        <title>Complete genome of Phlyctema vagabunda strain 19-DSS-EL-015.</title>
        <authorList>
            <person name="Fiorenzani C."/>
        </authorList>
    </citation>
    <scope>NUCLEOTIDE SEQUENCE [LARGE SCALE GENOMIC DNA]</scope>
    <source>
        <strain evidence="4 5">19-DSS-EL-015</strain>
    </source>
</reference>
<evidence type="ECO:0000256" key="3">
    <source>
        <dbReference type="SAM" id="Phobius"/>
    </source>
</evidence>
<evidence type="ECO:0000256" key="1">
    <source>
        <dbReference type="ARBA" id="ARBA00012346"/>
    </source>
</evidence>
<dbReference type="Gene3D" id="3.10.490.10">
    <property type="entry name" value="Gamma-glutamyl cyclotransferase-like"/>
    <property type="match status" value="1"/>
</dbReference>
<organism evidence="4 5">
    <name type="scientific">Phlyctema vagabunda</name>
    <dbReference type="NCBI Taxonomy" id="108571"/>
    <lineage>
        <taxon>Eukaryota</taxon>
        <taxon>Fungi</taxon>
        <taxon>Dikarya</taxon>
        <taxon>Ascomycota</taxon>
        <taxon>Pezizomycotina</taxon>
        <taxon>Leotiomycetes</taxon>
        <taxon>Helotiales</taxon>
        <taxon>Dermateaceae</taxon>
        <taxon>Phlyctema</taxon>
    </lineage>
</organism>
<dbReference type="EC" id="4.3.2.9" evidence="1"/>